<dbReference type="PANTHER" id="PTHR28152">
    <property type="entry name" value="HYDROXYACYL-THIOESTER DEHYDRATASE TYPE 2, MITOCHONDRIAL"/>
    <property type="match status" value="1"/>
</dbReference>
<dbReference type="SUPFAM" id="SSF54637">
    <property type="entry name" value="Thioesterase/thiol ester dehydrase-isomerase"/>
    <property type="match status" value="2"/>
</dbReference>
<evidence type="ECO:0000259" key="1">
    <source>
        <dbReference type="Pfam" id="PF13452"/>
    </source>
</evidence>
<dbReference type="Gene3D" id="3.10.129.10">
    <property type="entry name" value="Hotdog Thioesterase"/>
    <property type="match status" value="2"/>
</dbReference>
<feature type="domain" description="FAS1-like dehydratase" evidence="1">
    <location>
        <begin position="70"/>
        <end position="139"/>
    </location>
</feature>
<dbReference type="EMBL" id="JBHSSW010000012">
    <property type="protein sequence ID" value="MFC6198323.1"/>
    <property type="molecule type" value="Genomic_DNA"/>
</dbReference>
<organism evidence="2 3">
    <name type="scientific">Ponticaulis profundi</name>
    <dbReference type="NCBI Taxonomy" id="2665222"/>
    <lineage>
        <taxon>Bacteria</taxon>
        <taxon>Pseudomonadati</taxon>
        <taxon>Pseudomonadota</taxon>
        <taxon>Alphaproteobacteria</taxon>
        <taxon>Hyphomonadales</taxon>
        <taxon>Hyphomonadaceae</taxon>
        <taxon>Ponticaulis</taxon>
    </lineage>
</organism>
<name>A0ABW1SAC0_9PROT</name>
<sequence length="275" mass="31122">MSELNMAKLQEWIGNTESRTDIVSEDALKQYRGTLESYLVSEDVAVVPPGFHWTMYQPLNASSELREDGHPKRITLLPELPFATRMWAGGEVAFHAALKVGDRIERTSTLKSIDLKSGSSGDLLFIEIAHEYQRNQQAVISETQTVVYRNPPPPKEVQPLEEQEKADEAFQADSRLLFRYSALTFNTHRIHYDRDYAMREEGYPGLVVHGPMQASLLMNHIAGTLGHTDFRFSYRGTAPLFAGQNAYLRLSDDAAWIERGEGDATMKGKFQLLEQ</sequence>
<proteinExistence type="predicted"/>
<comment type="caution">
    <text evidence="2">The sequence shown here is derived from an EMBL/GenBank/DDBJ whole genome shotgun (WGS) entry which is preliminary data.</text>
</comment>
<keyword evidence="3" id="KW-1185">Reference proteome</keyword>
<reference evidence="3" key="1">
    <citation type="journal article" date="2019" name="Int. J. Syst. Evol. Microbiol.">
        <title>The Global Catalogue of Microorganisms (GCM) 10K type strain sequencing project: providing services to taxonomists for standard genome sequencing and annotation.</title>
        <authorList>
            <consortium name="The Broad Institute Genomics Platform"/>
            <consortium name="The Broad Institute Genome Sequencing Center for Infectious Disease"/>
            <person name="Wu L."/>
            <person name="Ma J."/>
        </authorList>
    </citation>
    <scope>NUCLEOTIDE SEQUENCE [LARGE SCALE GENOMIC DNA]</scope>
    <source>
        <strain evidence="3">CGMCC-1.15741</strain>
    </source>
</reference>
<gene>
    <name evidence="2" type="ORF">ACFQDM_09545</name>
</gene>
<dbReference type="Pfam" id="PF13452">
    <property type="entry name" value="FAS1_DH_region"/>
    <property type="match status" value="1"/>
</dbReference>
<dbReference type="Proteomes" id="UP001596303">
    <property type="component" value="Unassembled WGS sequence"/>
</dbReference>
<protein>
    <submittedName>
        <fullName evidence="2">MaoC family dehydratase N-terminal domain-containing protein</fullName>
    </submittedName>
</protein>
<dbReference type="InterPro" id="IPR029069">
    <property type="entry name" value="HotDog_dom_sf"/>
</dbReference>
<evidence type="ECO:0000313" key="3">
    <source>
        <dbReference type="Proteomes" id="UP001596303"/>
    </source>
</evidence>
<accession>A0ABW1SAC0</accession>
<dbReference type="InterPro" id="IPR039569">
    <property type="entry name" value="FAS1-like_DH_region"/>
</dbReference>
<evidence type="ECO:0000313" key="2">
    <source>
        <dbReference type="EMBL" id="MFC6198323.1"/>
    </source>
</evidence>
<dbReference type="InterPro" id="IPR052741">
    <property type="entry name" value="Mitochondrial_HTD2"/>
</dbReference>
<dbReference type="RefSeq" id="WP_377378442.1">
    <property type="nucleotide sequence ID" value="NZ_JBHSSW010000012.1"/>
</dbReference>
<dbReference type="PANTHER" id="PTHR28152:SF1">
    <property type="entry name" value="HYDROXYACYL-THIOESTER DEHYDRATASE TYPE 2, MITOCHONDRIAL"/>
    <property type="match status" value="1"/>
</dbReference>